<reference evidence="6 7" key="1">
    <citation type="submission" date="2014-11" db="EMBL/GenBank/DDBJ databases">
        <authorList>
            <person name="Zhu J."/>
            <person name="Qi W."/>
            <person name="Song R."/>
        </authorList>
    </citation>
    <scope>NUCLEOTIDE SEQUENCE [LARGE SCALE GENOMIC DNA]</scope>
</reference>
<dbReference type="STRING" id="1169540.A0A0G4EES3"/>
<gene>
    <name evidence="6" type="ORF">Vbra_4887</name>
</gene>
<name>A0A0G4EES3_VITBC</name>
<dbReference type="SMART" id="SM00667">
    <property type="entry name" value="LisH"/>
    <property type="match status" value="1"/>
</dbReference>
<dbReference type="GO" id="GO:0003714">
    <property type="term" value="F:transcription corepressor activity"/>
    <property type="evidence" value="ECO:0007669"/>
    <property type="project" value="InterPro"/>
</dbReference>
<organism evidence="6 7">
    <name type="scientific">Vitrella brassicaformis (strain CCMP3155)</name>
    <dbReference type="NCBI Taxonomy" id="1169540"/>
    <lineage>
        <taxon>Eukaryota</taxon>
        <taxon>Sar</taxon>
        <taxon>Alveolata</taxon>
        <taxon>Colpodellida</taxon>
        <taxon>Vitrellaceae</taxon>
        <taxon>Vitrella</taxon>
    </lineage>
</organism>
<feature type="compositionally biased region" description="Gly residues" evidence="5">
    <location>
        <begin position="146"/>
        <end position="158"/>
    </location>
</feature>
<keyword evidence="7" id="KW-1185">Reference proteome</keyword>
<proteinExistence type="predicted"/>
<evidence type="ECO:0000256" key="3">
    <source>
        <dbReference type="ARBA" id="ARBA00022737"/>
    </source>
</evidence>
<dbReference type="SUPFAM" id="SSF82171">
    <property type="entry name" value="DPP6 N-terminal domain-like"/>
    <property type="match status" value="1"/>
</dbReference>
<dbReference type="PANTHER" id="PTHR22846">
    <property type="entry name" value="WD40 REPEAT PROTEIN"/>
    <property type="match status" value="1"/>
</dbReference>
<dbReference type="Pfam" id="PF08513">
    <property type="entry name" value="LisH"/>
    <property type="match status" value="1"/>
</dbReference>
<feature type="region of interest" description="Disordered" evidence="5">
    <location>
        <begin position="323"/>
        <end position="343"/>
    </location>
</feature>
<evidence type="ECO:0000313" key="7">
    <source>
        <dbReference type="Proteomes" id="UP000041254"/>
    </source>
</evidence>
<feature type="compositionally biased region" description="Polar residues" evidence="5">
    <location>
        <begin position="159"/>
        <end position="174"/>
    </location>
</feature>
<dbReference type="GO" id="GO:0000118">
    <property type="term" value="C:histone deacetylase complex"/>
    <property type="evidence" value="ECO:0007669"/>
    <property type="project" value="TreeGrafter"/>
</dbReference>
<dbReference type="InterPro" id="IPR015943">
    <property type="entry name" value="WD40/YVTN_repeat-like_dom_sf"/>
</dbReference>
<dbReference type="VEuPathDB" id="CryptoDB:Vbra_4887"/>
<accession>A0A0G4EES3</accession>
<evidence type="ECO:0000256" key="1">
    <source>
        <dbReference type="ARBA" id="ARBA00004123"/>
    </source>
</evidence>
<dbReference type="Gene3D" id="1.20.960.30">
    <property type="match status" value="1"/>
</dbReference>
<evidence type="ECO:0000256" key="4">
    <source>
        <dbReference type="ARBA" id="ARBA00023242"/>
    </source>
</evidence>
<dbReference type="EMBL" id="CDMY01000204">
    <property type="protein sequence ID" value="CEL94044.1"/>
    <property type="molecule type" value="Genomic_DNA"/>
</dbReference>
<dbReference type="AlphaFoldDB" id="A0A0G4EES3"/>
<keyword evidence="2" id="KW-0853">WD repeat</keyword>
<feature type="region of interest" description="Disordered" evidence="5">
    <location>
        <begin position="98"/>
        <end position="288"/>
    </location>
</feature>
<feature type="region of interest" description="Disordered" evidence="5">
    <location>
        <begin position="822"/>
        <end position="884"/>
    </location>
</feature>
<evidence type="ECO:0000313" key="6">
    <source>
        <dbReference type="EMBL" id="CEL94044.1"/>
    </source>
</evidence>
<sequence length="884" mass="94076">MCVELKTEDVNVLIHGYLLEVGYTHTAHSFMHEANIDKSRLRLPHGALITFLQKSLLYVWMEAHVDKDGNEQPCSAPFTLFKSHKCTKATDKTPDPFIAYRAQNNNNNNQNNQNNQNNNDGGPGGPNGTGKYSRQGGAQRRQGSNEGTGAGGGGGGAGVSTTSQQQANGPPSTSRGKRGFGGVVGGDDDHETAMRDGDAGRGRGRGKDRDDPDHDVDVDDRRPSKSPGVPGYGFKAPPPKKARTEVGRVPSDEPAAGKAAKAHASKAARQQHQLQKEGEQQHGGADGAAVAHVPPVVRAKPPGRPPHASAVEHPLVRPPVLPTAVHQPPAPMAPIQPTGTPSATPTPTLAPAPPSVLMVSQHLPGVPPRATMSGLEHIILTQTRGAKAMGVSVAVTPAAGNTPDTAEFVWGDRSTLAVMWNGGKVRTDTDENGARRVEFHQLPPGSGQGAIPASQCTRSVELLDEDHTNLKLLGDATPFLFSDDLSSLIVFHDDGAVTYGLHGACVHRLKTPASGVFGDAKVSPSGRYLIMTGENNVVWNVKDGQQRQSFQCLVDENEVAQIVDDSQNSEELCCDVWRACWATDQLLALIPDTGTVFLVSMDGGRPVRIKANHTYDVPMELSCLEDMDGKWLSQGGERYFVTHSTSMSLNHAPVKVWRVKGDLELDLVVQLPAADVGVPVVQWVTQKDGNATPRLVTSHLDVGISVWEIDPLKKEATKIHQLDTGPHVLAVSHDGRVAAVASGAHIAVVSCTDWRVLSWSEVDGKEVKMMRWSNEGRRLACVVLRSEELGAYMAVIDIHVNEEPEEGEVEVPQQLMQPLAAATAAASAMNGDTAMDTQGAPSPDQEMRDATCADDNDNDTGQPRGGDAAEGGGGVVGQQAACMS</sequence>
<dbReference type="GO" id="GO:0006357">
    <property type="term" value="P:regulation of transcription by RNA polymerase II"/>
    <property type="evidence" value="ECO:0007669"/>
    <property type="project" value="TreeGrafter"/>
</dbReference>
<dbReference type="Proteomes" id="UP000041254">
    <property type="component" value="Unassembled WGS sequence"/>
</dbReference>
<dbReference type="PANTHER" id="PTHR22846:SF2">
    <property type="entry name" value="F-BOX-LIKE_WD REPEAT-CONTAINING PROTEIN EBI"/>
    <property type="match status" value="1"/>
</dbReference>
<dbReference type="OrthoDB" id="1367865at2759"/>
<feature type="compositionally biased region" description="Basic and acidic residues" evidence="5">
    <location>
        <begin position="191"/>
        <end position="212"/>
    </location>
</feature>
<evidence type="ECO:0000256" key="2">
    <source>
        <dbReference type="ARBA" id="ARBA00022574"/>
    </source>
</evidence>
<protein>
    <submittedName>
        <fullName evidence="6">Uncharacterized protein</fullName>
    </submittedName>
</protein>
<dbReference type="InterPro" id="IPR006594">
    <property type="entry name" value="LisH"/>
</dbReference>
<feature type="compositionally biased region" description="Low complexity" evidence="5">
    <location>
        <begin position="103"/>
        <end position="119"/>
    </location>
</feature>
<comment type="subcellular location">
    <subcellularLocation>
        <location evidence="1">Nucleus</location>
    </subcellularLocation>
</comment>
<dbReference type="InParanoid" id="A0A0G4EES3"/>
<evidence type="ECO:0000256" key="5">
    <source>
        <dbReference type="SAM" id="MobiDB-lite"/>
    </source>
</evidence>
<dbReference type="Gene3D" id="2.130.10.10">
    <property type="entry name" value="YVTN repeat-like/Quinoprotein amine dehydrogenase"/>
    <property type="match status" value="2"/>
</dbReference>
<dbReference type="InterPro" id="IPR045183">
    <property type="entry name" value="Ebi-like"/>
</dbReference>
<keyword evidence="3" id="KW-0677">Repeat</keyword>
<dbReference type="PROSITE" id="PS50896">
    <property type="entry name" value="LISH"/>
    <property type="match status" value="1"/>
</dbReference>
<keyword evidence="4" id="KW-0539">Nucleus</keyword>